<name>A0A9D4AWX8_9SAUR</name>
<sequence length="152" mass="17250">MLCLWPPKCCLILKNYIKTQTKFLVPAPPEFPCVGWSYKLWRNERGSFYGHFNLLFFFNLDQLNGHLILNIADLFSSLTGAFNWLNVLIRCHSLIFLTYWTWPWTFMLPMGGERCGSSQGSLNLPSPCLSAGVSCVLDVQCGSTFSPLGLRC</sequence>
<evidence type="ECO:0000313" key="3">
    <source>
        <dbReference type="Proteomes" id="UP000827986"/>
    </source>
</evidence>
<reference evidence="2" key="1">
    <citation type="submission" date="2021-09" db="EMBL/GenBank/DDBJ databases">
        <title>The genome of Mauremys mutica provides insights into the evolution of semi-aquatic lifestyle.</title>
        <authorList>
            <person name="Gong S."/>
            <person name="Gao Y."/>
        </authorList>
    </citation>
    <scope>NUCLEOTIDE SEQUENCE</scope>
    <source>
        <strain evidence="2">MM-2020</strain>
        <tissue evidence="2">Muscle</tissue>
    </source>
</reference>
<gene>
    <name evidence="1" type="ORF">KIL84_000350</name>
    <name evidence="2" type="ORF">KIL84_022055</name>
</gene>
<organism evidence="2 3">
    <name type="scientific">Mauremys mutica</name>
    <name type="common">yellowpond turtle</name>
    <dbReference type="NCBI Taxonomy" id="74926"/>
    <lineage>
        <taxon>Eukaryota</taxon>
        <taxon>Metazoa</taxon>
        <taxon>Chordata</taxon>
        <taxon>Craniata</taxon>
        <taxon>Vertebrata</taxon>
        <taxon>Euteleostomi</taxon>
        <taxon>Archelosauria</taxon>
        <taxon>Testudinata</taxon>
        <taxon>Testudines</taxon>
        <taxon>Cryptodira</taxon>
        <taxon>Durocryptodira</taxon>
        <taxon>Testudinoidea</taxon>
        <taxon>Geoemydidae</taxon>
        <taxon>Geoemydinae</taxon>
        <taxon>Mauremys</taxon>
    </lineage>
</organism>
<dbReference type="EMBL" id="JAHDVG010000472">
    <property type="protein sequence ID" value="KAH1179472.1"/>
    <property type="molecule type" value="Genomic_DNA"/>
</dbReference>
<dbReference type="EMBL" id="JAHDVG010000473">
    <property type="protein sequence ID" value="KAH1179019.1"/>
    <property type="molecule type" value="Genomic_DNA"/>
</dbReference>
<comment type="caution">
    <text evidence="2">The sequence shown here is derived from an EMBL/GenBank/DDBJ whole genome shotgun (WGS) entry which is preliminary data.</text>
</comment>
<dbReference type="AlphaFoldDB" id="A0A9D4AWX8"/>
<evidence type="ECO:0000313" key="1">
    <source>
        <dbReference type="EMBL" id="KAH1179019.1"/>
    </source>
</evidence>
<accession>A0A9D4AWX8</accession>
<dbReference type="Proteomes" id="UP000827986">
    <property type="component" value="Unassembled WGS sequence"/>
</dbReference>
<proteinExistence type="predicted"/>
<evidence type="ECO:0000313" key="2">
    <source>
        <dbReference type="EMBL" id="KAH1179472.1"/>
    </source>
</evidence>
<keyword evidence="3" id="KW-1185">Reference proteome</keyword>
<protein>
    <submittedName>
        <fullName evidence="2">Uncharacterized protein</fullName>
    </submittedName>
</protein>